<proteinExistence type="predicted"/>
<accession>A0AAU9WJ65</accession>
<name>A0AAU9WJ65_9CNID</name>
<feature type="region of interest" description="Disordered" evidence="1">
    <location>
        <begin position="190"/>
        <end position="210"/>
    </location>
</feature>
<dbReference type="EMBL" id="CALNXJ010000014">
    <property type="protein sequence ID" value="CAH3114386.1"/>
    <property type="molecule type" value="Genomic_DNA"/>
</dbReference>
<protein>
    <recommendedName>
        <fullName evidence="4">CRC domain-containing protein</fullName>
    </recommendedName>
</protein>
<comment type="caution">
    <text evidence="2">The sequence shown here is derived from an EMBL/GenBank/DDBJ whole genome shotgun (WGS) entry which is preliminary data.</text>
</comment>
<dbReference type="CDD" id="cd22744">
    <property type="entry name" value="OTU"/>
    <property type="match status" value="1"/>
</dbReference>
<sequence>MNCKYTNEMSHKLRELIVHEWISHPEDYQPFLGVGQLLDHEASLFLNDGHFASELGNCMALAMANLLNLPIVVITQMESMSVVPVTPRETLQCLPIFVPFDHAGVGHYDAVAHSTSHSVVNETQSCSVSSIATNPESCPCGQGARKKESNITSCDNFKKRCKCFQSVKGCNDNCQCLRCQNPYGKKAKAEYKSYPSETSKRKQRAQEMTTESMSGKHFLLKRPCLESVSRWTLLEELAFVQIVQSSLIAAGGDIDIDVIAMQYSQLVDNSGIHPKSQAQISGK</sequence>
<feature type="non-terminal residue" evidence="2">
    <location>
        <position position="283"/>
    </location>
</feature>
<dbReference type="AlphaFoldDB" id="A0AAU9WJ65"/>
<evidence type="ECO:0000313" key="3">
    <source>
        <dbReference type="Proteomes" id="UP001159428"/>
    </source>
</evidence>
<dbReference type="Gene3D" id="3.90.70.80">
    <property type="match status" value="1"/>
</dbReference>
<gene>
    <name evidence="2" type="ORF">PMEA_00005425</name>
</gene>
<organism evidence="2 3">
    <name type="scientific">Pocillopora meandrina</name>
    <dbReference type="NCBI Taxonomy" id="46732"/>
    <lineage>
        <taxon>Eukaryota</taxon>
        <taxon>Metazoa</taxon>
        <taxon>Cnidaria</taxon>
        <taxon>Anthozoa</taxon>
        <taxon>Hexacorallia</taxon>
        <taxon>Scleractinia</taxon>
        <taxon>Astrocoeniina</taxon>
        <taxon>Pocilloporidae</taxon>
        <taxon>Pocillopora</taxon>
    </lineage>
</organism>
<evidence type="ECO:0008006" key="4">
    <source>
        <dbReference type="Google" id="ProtNLM"/>
    </source>
</evidence>
<evidence type="ECO:0000313" key="2">
    <source>
        <dbReference type="EMBL" id="CAH3114386.1"/>
    </source>
</evidence>
<dbReference type="Proteomes" id="UP001159428">
    <property type="component" value="Unassembled WGS sequence"/>
</dbReference>
<evidence type="ECO:0000256" key="1">
    <source>
        <dbReference type="SAM" id="MobiDB-lite"/>
    </source>
</evidence>
<reference evidence="2 3" key="1">
    <citation type="submission" date="2022-05" db="EMBL/GenBank/DDBJ databases">
        <authorList>
            <consortium name="Genoscope - CEA"/>
            <person name="William W."/>
        </authorList>
    </citation>
    <scope>NUCLEOTIDE SEQUENCE [LARGE SCALE GENOMIC DNA]</scope>
</reference>
<keyword evidence="3" id="KW-1185">Reference proteome</keyword>